<keyword evidence="2" id="KW-1185">Reference proteome</keyword>
<proteinExistence type="predicted"/>
<name>A0AAN9VRM9_9ORTH</name>
<evidence type="ECO:0000313" key="2">
    <source>
        <dbReference type="Proteomes" id="UP001378592"/>
    </source>
</evidence>
<evidence type="ECO:0000313" key="1">
    <source>
        <dbReference type="EMBL" id="KAK7870055.1"/>
    </source>
</evidence>
<accession>A0AAN9VRM9</accession>
<reference evidence="1 2" key="1">
    <citation type="submission" date="2024-03" db="EMBL/GenBank/DDBJ databases">
        <title>The genome assembly and annotation of the cricket Gryllus longicercus Weissman &amp; Gray.</title>
        <authorList>
            <person name="Szrajer S."/>
            <person name="Gray D."/>
            <person name="Ylla G."/>
        </authorList>
    </citation>
    <scope>NUCLEOTIDE SEQUENCE [LARGE SCALE GENOMIC DNA]</scope>
    <source>
        <strain evidence="1">DAG 2021-001</strain>
        <tissue evidence="1">Whole body minus gut</tissue>
    </source>
</reference>
<dbReference type="EMBL" id="JAZDUA010000065">
    <property type="protein sequence ID" value="KAK7870055.1"/>
    <property type="molecule type" value="Genomic_DNA"/>
</dbReference>
<dbReference type="Proteomes" id="UP001378592">
    <property type="component" value="Unassembled WGS sequence"/>
</dbReference>
<comment type="caution">
    <text evidence="1">The sequence shown here is derived from an EMBL/GenBank/DDBJ whole genome shotgun (WGS) entry which is preliminary data.</text>
</comment>
<protein>
    <submittedName>
        <fullName evidence="1">Uncharacterized protein</fullName>
    </submittedName>
</protein>
<gene>
    <name evidence="1" type="ORF">R5R35_012009</name>
</gene>
<organism evidence="1 2">
    <name type="scientific">Gryllus longicercus</name>
    <dbReference type="NCBI Taxonomy" id="2509291"/>
    <lineage>
        <taxon>Eukaryota</taxon>
        <taxon>Metazoa</taxon>
        <taxon>Ecdysozoa</taxon>
        <taxon>Arthropoda</taxon>
        <taxon>Hexapoda</taxon>
        <taxon>Insecta</taxon>
        <taxon>Pterygota</taxon>
        <taxon>Neoptera</taxon>
        <taxon>Polyneoptera</taxon>
        <taxon>Orthoptera</taxon>
        <taxon>Ensifera</taxon>
        <taxon>Gryllidea</taxon>
        <taxon>Grylloidea</taxon>
        <taxon>Gryllidae</taxon>
        <taxon>Gryllinae</taxon>
        <taxon>Gryllus</taxon>
    </lineage>
</organism>
<sequence length="388" mass="45379">MHNNCQRKVIPLLNSVSHWYNMKDYYLCYYCNFSVAAKKKKSGNTGCRDDEEEILDSFTDRLVQQKVIKWESVNNKIRISCSSRQKICQPQENGSNKQLSSQNTQESTTNTNEIVKHFLHECHKKATESKKPILLNDMHVHVRHSDNISVIPTIKDVSNILSSVEFKNRAHDLHLAQVMWRNGHFENALNLFWSTYEENLNIRKRIKCILQVNFADAINTKGEAVLVIIINFSKKFVKKYNDYTLLSYVWESCFLSKWHSDNQIASDLLEKYPKLKDNVQLRVHHITSVSLISHKIDVVQRLFEVLLKYDMKTQYELVLRSLFDYACSIRDFYACSAIVQSCSDLDVTLTDIQNSRFINLFCQDDARRGAKLFIKTWSTKPSKFSFKF</sequence>
<dbReference type="AlphaFoldDB" id="A0AAN9VRM9"/>